<dbReference type="AlphaFoldDB" id="A0A1Q3C9Q0"/>
<dbReference type="STRING" id="3775.A0A1Q3C9Q0"/>
<keyword evidence="1" id="KW-1133">Transmembrane helix</keyword>
<gene>
    <name evidence="3" type="ORF">CFOL_v3_20432</name>
</gene>
<protein>
    <submittedName>
        <fullName evidence="3">Nucleotid_trans domain-containing protein</fullName>
    </submittedName>
</protein>
<dbReference type="OrthoDB" id="540503at2759"/>
<dbReference type="InterPro" id="IPR044821">
    <property type="entry name" value="At1g28695/At4g15970-like"/>
</dbReference>
<accession>A0A1Q3C9Q0</accession>
<dbReference type="InterPro" id="IPR005069">
    <property type="entry name" value="Nucl-diP-sugar_transferase"/>
</dbReference>
<dbReference type="Pfam" id="PF03407">
    <property type="entry name" value="Nucleotid_trans"/>
    <property type="match status" value="1"/>
</dbReference>
<feature type="transmembrane region" description="Helical" evidence="1">
    <location>
        <begin position="65"/>
        <end position="85"/>
    </location>
</feature>
<proteinExistence type="predicted"/>
<sequence>MYLNYCALPLDNVGHLVVVSMDQMAYDCCLTVHPHCYALRTKAINFSSQAYFMTPNYLDKMWRRIGYLASILGLGYNFVFTVPPFILLSQFSYHNIIVCLLVNFVCIKKNLE</sequence>
<feature type="transmembrane region" description="Helical" evidence="1">
    <location>
        <begin position="91"/>
        <end position="107"/>
    </location>
</feature>
<feature type="domain" description="Nucleotide-diphospho-sugar transferase" evidence="2">
    <location>
        <begin position="13"/>
        <end position="81"/>
    </location>
</feature>
<dbReference type="PANTHER" id="PTHR46038:SF13">
    <property type="entry name" value="GLYCOSYLTRANSFERASE"/>
    <property type="match status" value="1"/>
</dbReference>
<comment type="caution">
    <text evidence="3">The sequence shown here is derived from an EMBL/GenBank/DDBJ whole genome shotgun (WGS) entry which is preliminary data.</text>
</comment>
<evidence type="ECO:0000256" key="1">
    <source>
        <dbReference type="SAM" id="Phobius"/>
    </source>
</evidence>
<name>A0A1Q3C9Q0_CEPFO</name>
<dbReference type="PANTHER" id="PTHR46038">
    <property type="entry name" value="EXPRESSED PROTEIN-RELATED"/>
    <property type="match status" value="1"/>
</dbReference>
<keyword evidence="1" id="KW-0812">Transmembrane</keyword>
<organism evidence="3 4">
    <name type="scientific">Cephalotus follicularis</name>
    <name type="common">Albany pitcher plant</name>
    <dbReference type="NCBI Taxonomy" id="3775"/>
    <lineage>
        <taxon>Eukaryota</taxon>
        <taxon>Viridiplantae</taxon>
        <taxon>Streptophyta</taxon>
        <taxon>Embryophyta</taxon>
        <taxon>Tracheophyta</taxon>
        <taxon>Spermatophyta</taxon>
        <taxon>Magnoliopsida</taxon>
        <taxon>eudicotyledons</taxon>
        <taxon>Gunneridae</taxon>
        <taxon>Pentapetalae</taxon>
        <taxon>rosids</taxon>
        <taxon>fabids</taxon>
        <taxon>Oxalidales</taxon>
        <taxon>Cephalotaceae</taxon>
        <taxon>Cephalotus</taxon>
    </lineage>
</organism>
<evidence type="ECO:0000313" key="4">
    <source>
        <dbReference type="Proteomes" id="UP000187406"/>
    </source>
</evidence>
<reference evidence="4" key="1">
    <citation type="submission" date="2016-04" db="EMBL/GenBank/DDBJ databases">
        <title>Cephalotus genome sequencing.</title>
        <authorList>
            <person name="Fukushima K."/>
            <person name="Hasebe M."/>
            <person name="Fang X."/>
        </authorList>
    </citation>
    <scope>NUCLEOTIDE SEQUENCE [LARGE SCALE GENOMIC DNA]</scope>
    <source>
        <strain evidence="4">cv. St1</strain>
    </source>
</reference>
<keyword evidence="4" id="KW-1185">Reference proteome</keyword>
<evidence type="ECO:0000259" key="2">
    <source>
        <dbReference type="Pfam" id="PF03407"/>
    </source>
</evidence>
<keyword evidence="1" id="KW-0472">Membrane</keyword>
<dbReference type="Proteomes" id="UP000187406">
    <property type="component" value="Unassembled WGS sequence"/>
</dbReference>
<dbReference type="EMBL" id="BDDD01001550">
    <property type="protein sequence ID" value="GAV76959.1"/>
    <property type="molecule type" value="Genomic_DNA"/>
</dbReference>
<evidence type="ECO:0000313" key="3">
    <source>
        <dbReference type="EMBL" id="GAV76959.1"/>
    </source>
</evidence>
<dbReference type="InParanoid" id="A0A1Q3C9Q0"/>